<sequence>MSSSAPTISYPESTIPRPLWEYVAHIRVSVDELRDLQAAPAASVRVFLGSPPSGPTEWPTAVNLAGAKGNINEGYVHLNAAISRHFQPGLFNPEVIVPYLTKTLQWRVQKGNGSPIEPESLNVIVFATPLSYPPDSICPVSGQRTYYKDITYGRKAGS</sequence>
<reference evidence="5 6" key="1">
    <citation type="journal article" date="2018" name="Evol. Lett.">
        <title>Horizontal gene cluster transfer increased hallucinogenic mushroom diversity.</title>
        <authorList>
            <person name="Reynolds H.T."/>
            <person name="Vijayakumar V."/>
            <person name="Gluck-Thaler E."/>
            <person name="Korotkin H.B."/>
            <person name="Matheny P.B."/>
            <person name="Slot J.C."/>
        </authorList>
    </citation>
    <scope>NUCLEOTIDE SEQUENCE [LARGE SCALE GENOMIC DNA]</scope>
    <source>
        <strain evidence="5 6">SRW20</strain>
    </source>
</reference>
<dbReference type="Proteomes" id="UP000284706">
    <property type="component" value="Unassembled WGS sequence"/>
</dbReference>
<dbReference type="EMBL" id="NHYE01001388">
    <property type="protein sequence ID" value="PPQ96208.1"/>
    <property type="molecule type" value="Genomic_DNA"/>
</dbReference>
<keyword evidence="2" id="KW-0560">Oxidoreductase</keyword>
<dbReference type="OrthoDB" id="6132182at2759"/>
<dbReference type="InParanoid" id="A0A409XZJ9"/>
<feature type="domain" description="Tyrosinase C-terminal" evidence="4">
    <location>
        <begin position="21"/>
        <end position="122"/>
    </location>
</feature>
<evidence type="ECO:0000256" key="2">
    <source>
        <dbReference type="ARBA" id="ARBA00023002"/>
    </source>
</evidence>
<gene>
    <name evidence="5" type="ORF">CVT26_005613</name>
</gene>
<evidence type="ECO:0000256" key="1">
    <source>
        <dbReference type="ARBA" id="ARBA00001973"/>
    </source>
</evidence>
<dbReference type="AlphaFoldDB" id="A0A409XZJ9"/>
<keyword evidence="6" id="KW-1185">Reference proteome</keyword>
<proteinExistence type="predicted"/>
<dbReference type="Pfam" id="PF18132">
    <property type="entry name" value="Tyrosinase_C"/>
    <property type="match status" value="1"/>
</dbReference>
<dbReference type="GO" id="GO:0004497">
    <property type="term" value="F:monooxygenase activity"/>
    <property type="evidence" value="ECO:0007669"/>
    <property type="project" value="UniProtKB-KW"/>
</dbReference>
<protein>
    <recommendedName>
        <fullName evidence="4">Tyrosinase C-terminal domain-containing protein</fullName>
    </recommendedName>
</protein>
<dbReference type="InterPro" id="IPR041640">
    <property type="entry name" value="Tyrosinase_C"/>
</dbReference>
<comment type="caution">
    <text evidence="5">The sequence shown here is derived from an EMBL/GenBank/DDBJ whole genome shotgun (WGS) entry which is preliminary data.</text>
</comment>
<comment type="cofactor">
    <cofactor evidence="1">
        <name>Cu(2+)</name>
        <dbReference type="ChEBI" id="CHEBI:29036"/>
    </cofactor>
</comment>
<evidence type="ECO:0000313" key="5">
    <source>
        <dbReference type="EMBL" id="PPQ96208.1"/>
    </source>
</evidence>
<organism evidence="5 6">
    <name type="scientific">Gymnopilus dilepis</name>
    <dbReference type="NCBI Taxonomy" id="231916"/>
    <lineage>
        <taxon>Eukaryota</taxon>
        <taxon>Fungi</taxon>
        <taxon>Dikarya</taxon>
        <taxon>Basidiomycota</taxon>
        <taxon>Agaricomycotina</taxon>
        <taxon>Agaricomycetes</taxon>
        <taxon>Agaricomycetidae</taxon>
        <taxon>Agaricales</taxon>
        <taxon>Agaricineae</taxon>
        <taxon>Hymenogastraceae</taxon>
        <taxon>Gymnopilus</taxon>
    </lineage>
</organism>
<evidence type="ECO:0000313" key="6">
    <source>
        <dbReference type="Proteomes" id="UP000284706"/>
    </source>
</evidence>
<evidence type="ECO:0000259" key="4">
    <source>
        <dbReference type="Pfam" id="PF18132"/>
    </source>
</evidence>
<accession>A0A409XZJ9</accession>
<keyword evidence="3" id="KW-0503">Monooxygenase</keyword>
<evidence type="ECO:0000256" key="3">
    <source>
        <dbReference type="ARBA" id="ARBA00023033"/>
    </source>
</evidence>
<name>A0A409XZJ9_9AGAR</name>